<dbReference type="GO" id="GO:0003677">
    <property type="term" value="F:DNA binding"/>
    <property type="evidence" value="ECO:0007669"/>
    <property type="project" value="UniProtKB-KW"/>
</dbReference>
<evidence type="ECO:0000256" key="1">
    <source>
        <dbReference type="ARBA" id="ARBA00004123"/>
    </source>
</evidence>
<dbReference type="PROSITE" id="PS00036">
    <property type="entry name" value="BZIP_BASIC"/>
    <property type="match status" value="1"/>
</dbReference>
<keyword evidence="5" id="KW-0539">Nucleus</keyword>
<dbReference type="SMART" id="SM00338">
    <property type="entry name" value="BRLZ"/>
    <property type="match status" value="1"/>
</dbReference>
<feature type="region of interest" description="Disordered" evidence="6">
    <location>
        <begin position="34"/>
        <end position="73"/>
    </location>
</feature>
<name>A0ABC8RFL7_9AQUA</name>
<protein>
    <recommendedName>
        <fullName evidence="7">BZIP domain-containing protein</fullName>
    </recommendedName>
</protein>
<organism evidence="8 9">
    <name type="scientific">Ilex paraguariensis</name>
    <name type="common">yerba mate</name>
    <dbReference type="NCBI Taxonomy" id="185542"/>
    <lineage>
        <taxon>Eukaryota</taxon>
        <taxon>Viridiplantae</taxon>
        <taxon>Streptophyta</taxon>
        <taxon>Embryophyta</taxon>
        <taxon>Tracheophyta</taxon>
        <taxon>Spermatophyta</taxon>
        <taxon>Magnoliopsida</taxon>
        <taxon>eudicotyledons</taxon>
        <taxon>Gunneridae</taxon>
        <taxon>Pentapetalae</taxon>
        <taxon>asterids</taxon>
        <taxon>campanulids</taxon>
        <taxon>Aquifoliales</taxon>
        <taxon>Aquifoliaceae</taxon>
        <taxon>Ilex</taxon>
    </lineage>
</organism>
<evidence type="ECO:0000259" key="7">
    <source>
        <dbReference type="PROSITE" id="PS50217"/>
    </source>
</evidence>
<dbReference type="FunFam" id="1.20.5.170:FF:000020">
    <property type="entry name" value="BZIP transcription factor"/>
    <property type="match status" value="1"/>
</dbReference>
<dbReference type="SUPFAM" id="SSF57959">
    <property type="entry name" value="Leucine zipper domain"/>
    <property type="match status" value="1"/>
</dbReference>
<dbReference type="PANTHER" id="PTHR45764">
    <property type="entry name" value="BZIP TRANSCRIPTION FACTOR 44"/>
    <property type="match status" value="1"/>
</dbReference>
<feature type="domain" description="BZIP" evidence="7">
    <location>
        <begin position="53"/>
        <end position="116"/>
    </location>
</feature>
<dbReference type="Pfam" id="PF07716">
    <property type="entry name" value="bZIP_2"/>
    <property type="match status" value="1"/>
</dbReference>
<evidence type="ECO:0000256" key="2">
    <source>
        <dbReference type="ARBA" id="ARBA00023015"/>
    </source>
</evidence>
<dbReference type="Gene3D" id="1.20.5.170">
    <property type="match status" value="1"/>
</dbReference>
<dbReference type="Proteomes" id="UP001642360">
    <property type="component" value="Unassembled WGS sequence"/>
</dbReference>
<dbReference type="GO" id="GO:0046982">
    <property type="term" value="F:protein heterodimerization activity"/>
    <property type="evidence" value="ECO:0007669"/>
    <property type="project" value="UniProtKB-ARBA"/>
</dbReference>
<gene>
    <name evidence="8" type="ORF">ILEXP_LOCUS11304</name>
</gene>
<feature type="compositionally biased region" description="Polar residues" evidence="6">
    <location>
        <begin position="38"/>
        <end position="48"/>
    </location>
</feature>
<evidence type="ECO:0000256" key="4">
    <source>
        <dbReference type="ARBA" id="ARBA00023163"/>
    </source>
</evidence>
<proteinExistence type="predicted"/>
<dbReference type="InterPro" id="IPR045314">
    <property type="entry name" value="bZIP_plant_GBF1"/>
</dbReference>
<evidence type="ECO:0000313" key="8">
    <source>
        <dbReference type="EMBL" id="CAK9143587.1"/>
    </source>
</evidence>
<keyword evidence="9" id="KW-1185">Reference proteome</keyword>
<dbReference type="AlphaFoldDB" id="A0ABC8RFL7"/>
<dbReference type="CDD" id="cd14702">
    <property type="entry name" value="bZIP_plant_GBF1"/>
    <property type="match status" value="1"/>
</dbReference>
<keyword evidence="4" id="KW-0804">Transcription</keyword>
<keyword evidence="2" id="KW-0805">Transcription regulation</keyword>
<comment type="subcellular location">
    <subcellularLocation>
        <location evidence="1">Nucleus</location>
    </subcellularLocation>
</comment>
<dbReference type="GO" id="GO:0005634">
    <property type="term" value="C:nucleus"/>
    <property type="evidence" value="ECO:0007669"/>
    <property type="project" value="UniProtKB-SubCell"/>
</dbReference>
<comment type="caution">
    <text evidence="8">The sequence shown here is derived from an EMBL/GenBank/DDBJ whole genome shotgun (WGS) entry which is preliminary data.</text>
</comment>
<keyword evidence="3" id="KW-0238">DNA-binding</keyword>
<evidence type="ECO:0000313" key="9">
    <source>
        <dbReference type="Proteomes" id="UP001642360"/>
    </source>
</evidence>
<dbReference type="InterPro" id="IPR046347">
    <property type="entry name" value="bZIP_sf"/>
</dbReference>
<evidence type="ECO:0000256" key="3">
    <source>
        <dbReference type="ARBA" id="ARBA00023125"/>
    </source>
</evidence>
<dbReference type="InterPro" id="IPR004827">
    <property type="entry name" value="bZIP"/>
</dbReference>
<dbReference type="EMBL" id="CAUOFW020001314">
    <property type="protein sequence ID" value="CAK9143587.1"/>
    <property type="molecule type" value="Genomic_DNA"/>
</dbReference>
<dbReference type="PROSITE" id="PS50217">
    <property type="entry name" value="BZIP"/>
    <property type="match status" value="1"/>
</dbReference>
<sequence length="139" mass="16513">MMSSQDPVQYEFPAFEANFTPDEIDQLLSLFESEPPVHSTSSSETTRSVYPMDERKRRRMLSNRESARRSRWRKKRHLEDVADQLNRLKLENRELKNHLCVVTHEYHAAQRETNRLIVESIDLQQKLSGLYQVLCSMQF</sequence>
<accession>A0ABC8RFL7</accession>
<reference evidence="8 9" key="1">
    <citation type="submission" date="2024-02" db="EMBL/GenBank/DDBJ databases">
        <authorList>
            <person name="Vignale AGUSTIN F."/>
            <person name="Sosa J E."/>
            <person name="Modenutti C."/>
        </authorList>
    </citation>
    <scope>NUCLEOTIDE SEQUENCE [LARGE SCALE GENOMIC DNA]</scope>
</reference>
<evidence type="ECO:0000256" key="6">
    <source>
        <dbReference type="SAM" id="MobiDB-lite"/>
    </source>
</evidence>
<dbReference type="PANTHER" id="PTHR45764:SF45">
    <property type="entry name" value="BZIP DOMAIN-CONTAINING PROTEIN"/>
    <property type="match status" value="1"/>
</dbReference>
<evidence type="ECO:0000256" key="5">
    <source>
        <dbReference type="ARBA" id="ARBA00023242"/>
    </source>
</evidence>